<name>A0AC60P5B2_IXOPE</name>
<keyword evidence="2" id="KW-1185">Reference proteome</keyword>
<comment type="caution">
    <text evidence="1">The sequence shown here is derived from an EMBL/GenBank/DDBJ whole genome shotgun (WGS) entry which is preliminary data.</text>
</comment>
<gene>
    <name evidence="1" type="ORF">HPB47_008218</name>
</gene>
<proteinExistence type="predicted"/>
<sequence>MFTRRLIRPSQHLDFKLLSTFLAPSWSPLSGNDDPIIGGNFTSATSTDTTKLHPSSPAYSLWIGLQHVFPTVLPLLGPNQSPSATTASSAPLGRQPAASFNIASGPDSFHPCRMPKFFVISLQADRQASVMPEGKWANHEEKMLKSTFRAPVIVKKVLDTEGLETMVNEPPERLRYWACNKDTRYSPDLPRL</sequence>
<organism evidence="1 2">
    <name type="scientific">Ixodes persulcatus</name>
    <name type="common">Taiga tick</name>
    <dbReference type="NCBI Taxonomy" id="34615"/>
    <lineage>
        <taxon>Eukaryota</taxon>
        <taxon>Metazoa</taxon>
        <taxon>Ecdysozoa</taxon>
        <taxon>Arthropoda</taxon>
        <taxon>Chelicerata</taxon>
        <taxon>Arachnida</taxon>
        <taxon>Acari</taxon>
        <taxon>Parasitiformes</taxon>
        <taxon>Ixodida</taxon>
        <taxon>Ixodoidea</taxon>
        <taxon>Ixodidae</taxon>
        <taxon>Ixodinae</taxon>
        <taxon>Ixodes</taxon>
    </lineage>
</organism>
<reference evidence="1 2" key="1">
    <citation type="journal article" date="2020" name="Cell">
        <title>Large-Scale Comparative Analyses of Tick Genomes Elucidate Their Genetic Diversity and Vector Capacities.</title>
        <authorList>
            <consortium name="Tick Genome and Microbiome Consortium (TIGMIC)"/>
            <person name="Jia N."/>
            <person name="Wang J."/>
            <person name="Shi W."/>
            <person name="Du L."/>
            <person name="Sun Y."/>
            <person name="Zhan W."/>
            <person name="Jiang J.F."/>
            <person name="Wang Q."/>
            <person name="Zhang B."/>
            <person name="Ji P."/>
            <person name="Bell-Sakyi L."/>
            <person name="Cui X.M."/>
            <person name="Yuan T.T."/>
            <person name="Jiang B.G."/>
            <person name="Yang W.F."/>
            <person name="Lam T.T."/>
            <person name="Chang Q.C."/>
            <person name="Ding S.J."/>
            <person name="Wang X.J."/>
            <person name="Zhu J.G."/>
            <person name="Ruan X.D."/>
            <person name="Zhao L."/>
            <person name="Wei J.T."/>
            <person name="Ye R.Z."/>
            <person name="Que T.C."/>
            <person name="Du C.H."/>
            <person name="Zhou Y.H."/>
            <person name="Cheng J.X."/>
            <person name="Dai P.F."/>
            <person name="Guo W.B."/>
            <person name="Han X.H."/>
            <person name="Huang E.J."/>
            <person name="Li L.F."/>
            <person name="Wei W."/>
            <person name="Gao Y.C."/>
            <person name="Liu J.Z."/>
            <person name="Shao H.Z."/>
            <person name="Wang X."/>
            <person name="Wang C.C."/>
            <person name="Yang T.C."/>
            <person name="Huo Q.B."/>
            <person name="Li W."/>
            <person name="Chen H.Y."/>
            <person name="Chen S.E."/>
            <person name="Zhou L.G."/>
            <person name="Ni X.B."/>
            <person name="Tian J.H."/>
            <person name="Sheng Y."/>
            <person name="Liu T."/>
            <person name="Pan Y.S."/>
            <person name="Xia L.Y."/>
            <person name="Li J."/>
            <person name="Zhao F."/>
            <person name="Cao W.C."/>
        </authorList>
    </citation>
    <scope>NUCLEOTIDE SEQUENCE [LARGE SCALE GENOMIC DNA]</scope>
    <source>
        <strain evidence="1">Iper-2018</strain>
    </source>
</reference>
<evidence type="ECO:0000313" key="2">
    <source>
        <dbReference type="Proteomes" id="UP000805193"/>
    </source>
</evidence>
<protein>
    <submittedName>
        <fullName evidence="1">Uncharacterized protein</fullName>
    </submittedName>
</protein>
<evidence type="ECO:0000313" key="1">
    <source>
        <dbReference type="EMBL" id="KAG0414620.1"/>
    </source>
</evidence>
<dbReference type="EMBL" id="JABSTQ010011162">
    <property type="protein sequence ID" value="KAG0414620.1"/>
    <property type="molecule type" value="Genomic_DNA"/>
</dbReference>
<accession>A0AC60P5B2</accession>
<dbReference type="Proteomes" id="UP000805193">
    <property type="component" value="Unassembled WGS sequence"/>
</dbReference>